<dbReference type="OrthoDB" id="9802426at2"/>
<protein>
    <submittedName>
        <fullName evidence="12">Putative two-component response regulator</fullName>
    </submittedName>
</protein>
<dbReference type="KEGG" id="pfn:HZ99_00675"/>
<dbReference type="PROSITE" id="PS50110">
    <property type="entry name" value="RESPONSE_REGULATORY"/>
    <property type="match status" value="1"/>
</dbReference>
<evidence type="ECO:0000313" key="12">
    <source>
        <dbReference type="EMBL" id="SUD30438.1"/>
    </source>
</evidence>
<keyword evidence="5" id="KW-0805">Transcription regulation</keyword>
<dbReference type="InterPro" id="IPR001867">
    <property type="entry name" value="OmpR/PhoB-type_DNA-bd"/>
</dbReference>
<dbReference type="EMBL" id="UGUS01000002">
    <property type="protein sequence ID" value="SUD30438.1"/>
    <property type="molecule type" value="Genomic_DNA"/>
</dbReference>
<dbReference type="InterPro" id="IPR039420">
    <property type="entry name" value="WalR-like"/>
</dbReference>
<dbReference type="PANTHER" id="PTHR48111">
    <property type="entry name" value="REGULATOR OF RPOS"/>
    <property type="match status" value="1"/>
</dbReference>
<dbReference type="GO" id="GO:0000156">
    <property type="term" value="F:phosphorelay response regulator activity"/>
    <property type="evidence" value="ECO:0007669"/>
    <property type="project" value="TreeGrafter"/>
</dbReference>
<evidence type="ECO:0000256" key="3">
    <source>
        <dbReference type="ARBA" id="ARBA00022553"/>
    </source>
</evidence>
<feature type="domain" description="OmpR/PhoB-type" evidence="11">
    <location>
        <begin position="135"/>
        <end position="236"/>
    </location>
</feature>
<evidence type="ECO:0000256" key="8">
    <source>
        <dbReference type="PROSITE-ProRule" id="PRU00169"/>
    </source>
</evidence>
<evidence type="ECO:0000256" key="5">
    <source>
        <dbReference type="ARBA" id="ARBA00023015"/>
    </source>
</evidence>
<feature type="modified residue" description="4-aspartylphosphate" evidence="8">
    <location>
        <position position="61"/>
    </location>
</feature>
<dbReference type="SMART" id="SM00862">
    <property type="entry name" value="Trans_reg_C"/>
    <property type="match status" value="1"/>
</dbReference>
<evidence type="ECO:0000256" key="7">
    <source>
        <dbReference type="ARBA" id="ARBA00023163"/>
    </source>
</evidence>
<feature type="DNA-binding region" description="OmpR/PhoB-type" evidence="9">
    <location>
        <begin position="135"/>
        <end position="236"/>
    </location>
</feature>
<dbReference type="Gene3D" id="1.10.10.10">
    <property type="entry name" value="Winged helix-like DNA-binding domain superfamily/Winged helix DNA-binding domain"/>
    <property type="match status" value="1"/>
</dbReference>
<gene>
    <name evidence="12" type="primary">ompR_2</name>
    <name evidence="12" type="ORF">NCTC10392_02357</name>
</gene>
<evidence type="ECO:0000256" key="9">
    <source>
        <dbReference type="PROSITE-ProRule" id="PRU01091"/>
    </source>
</evidence>
<dbReference type="SUPFAM" id="SSF52172">
    <property type="entry name" value="CheY-like"/>
    <property type="match status" value="1"/>
</dbReference>
<keyword evidence="6 9" id="KW-0238">DNA-binding</keyword>
<evidence type="ECO:0000259" key="11">
    <source>
        <dbReference type="PROSITE" id="PS51755"/>
    </source>
</evidence>
<dbReference type="GO" id="GO:0032993">
    <property type="term" value="C:protein-DNA complex"/>
    <property type="evidence" value="ECO:0007669"/>
    <property type="project" value="TreeGrafter"/>
</dbReference>
<dbReference type="InterPro" id="IPR036388">
    <property type="entry name" value="WH-like_DNA-bd_sf"/>
</dbReference>
<name>A0A379ICC8_PSEFL</name>
<evidence type="ECO:0000259" key="10">
    <source>
        <dbReference type="PROSITE" id="PS50110"/>
    </source>
</evidence>
<comment type="subcellular location">
    <subcellularLocation>
        <location evidence="1">Cytoplasm</location>
    </subcellularLocation>
</comment>
<evidence type="ECO:0000256" key="4">
    <source>
        <dbReference type="ARBA" id="ARBA00023012"/>
    </source>
</evidence>
<dbReference type="PROSITE" id="PS51755">
    <property type="entry name" value="OMPR_PHOB"/>
    <property type="match status" value="1"/>
</dbReference>
<dbReference type="Pfam" id="PF00486">
    <property type="entry name" value="Trans_reg_C"/>
    <property type="match status" value="1"/>
</dbReference>
<accession>A0A379ICC8</accession>
<organism evidence="12 13">
    <name type="scientific">Pseudomonas fluorescens</name>
    <dbReference type="NCBI Taxonomy" id="294"/>
    <lineage>
        <taxon>Bacteria</taxon>
        <taxon>Pseudomonadati</taxon>
        <taxon>Pseudomonadota</taxon>
        <taxon>Gammaproteobacteria</taxon>
        <taxon>Pseudomonadales</taxon>
        <taxon>Pseudomonadaceae</taxon>
        <taxon>Pseudomonas</taxon>
    </lineage>
</organism>
<feature type="domain" description="Response regulatory" evidence="10">
    <location>
        <begin position="12"/>
        <end position="125"/>
    </location>
</feature>
<sequence length="239" mass="27152">MHAQPSLPAARRILAVEDDPVLAAHLDSHLGQRGFDVTLRQNGGEIVELVRAQPFDLILMDIMLPGSSGLEVLAQLRRHQRVPVILMSALGAEQDRITGFSQGADDYLPKPFSMLEMDVRIDAILRRVAYEHEVPGTARHEDPQLTFDEQRTDVSLNEQWADLTTTEYRVLETLVAHVDEVLTKAFLYQQVMHRAYSRHDRSLDMHVSRIRRKLQAIGYTAGRVETVRSTGYMLTRLES</sequence>
<dbReference type="CDD" id="cd00383">
    <property type="entry name" value="trans_reg_C"/>
    <property type="match status" value="1"/>
</dbReference>
<keyword evidence="2" id="KW-0963">Cytoplasm</keyword>
<dbReference type="InterPro" id="IPR001789">
    <property type="entry name" value="Sig_transdc_resp-reg_receiver"/>
</dbReference>
<dbReference type="SMART" id="SM00448">
    <property type="entry name" value="REC"/>
    <property type="match status" value="1"/>
</dbReference>
<keyword evidence="3 8" id="KW-0597">Phosphoprotein</keyword>
<dbReference type="Gene3D" id="6.10.250.690">
    <property type="match status" value="1"/>
</dbReference>
<reference evidence="12 13" key="1">
    <citation type="submission" date="2018-06" db="EMBL/GenBank/DDBJ databases">
        <authorList>
            <consortium name="Pathogen Informatics"/>
            <person name="Doyle S."/>
        </authorList>
    </citation>
    <scope>NUCLEOTIDE SEQUENCE [LARGE SCALE GENOMIC DNA]</scope>
    <source>
        <strain evidence="12 13">NCTC10392</strain>
    </source>
</reference>
<proteinExistence type="predicted"/>
<keyword evidence="7" id="KW-0804">Transcription</keyword>
<dbReference type="AlphaFoldDB" id="A0A379ICC8"/>
<keyword evidence="4" id="KW-0902">Two-component regulatory system</keyword>
<dbReference type="RefSeq" id="WP_038440535.1">
    <property type="nucleotide sequence ID" value="NZ_CP008896.1"/>
</dbReference>
<dbReference type="Proteomes" id="UP000255125">
    <property type="component" value="Unassembled WGS sequence"/>
</dbReference>
<dbReference type="GO" id="GO:0000976">
    <property type="term" value="F:transcription cis-regulatory region binding"/>
    <property type="evidence" value="ECO:0007669"/>
    <property type="project" value="TreeGrafter"/>
</dbReference>
<dbReference type="Pfam" id="PF00072">
    <property type="entry name" value="Response_reg"/>
    <property type="match status" value="1"/>
</dbReference>
<dbReference type="GO" id="GO:0005829">
    <property type="term" value="C:cytosol"/>
    <property type="evidence" value="ECO:0007669"/>
    <property type="project" value="TreeGrafter"/>
</dbReference>
<dbReference type="InterPro" id="IPR011006">
    <property type="entry name" value="CheY-like_superfamily"/>
</dbReference>
<dbReference type="GO" id="GO:0006355">
    <property type="term" value="P:regulation of DNA-templated transcription"/>
    <property type="evidence" value="ECO:0007669"/>
    <property type="project" value="InterPro"/>
</dbReference>
<evidence type="ECO:0000256" key="2">
    <source>
        <dbReference type="ARBA" id="ARBA00022490"/>
    </source>
</evidence>
<evidence type="ECO:0000256" key="6">
    <source>
        <dbReference type="ARBA" id="ARBA00023125"/>
    </source>
</evidence>
<dbReference type="Gene3D" id="3.40.50.2300">
    <property type="match status" value="1"/>
</dbReference>
<dbReference type="PANTHER" id="PTHR48111:SF39">
    <property type="entry name" value="TRANSCRIPTIONAL REGULATORY PROTEIN CPXR"/>
    <property type="match status" value="1"/>
</dbReference>
<evidence type="ECO:0000256" key="1">
    <source>
        <dbReference type="ARBA" id="ARBA00004496"/>
    </source>
</evidence>
<evidence type="ECO:0000313" key="13">
    <source>
        <dbReference type="Proteomes" id="UP000255125"/>
    </source>
</evidence>